<dbReference type="AlphaFoldDB" id="A0A1B0DHZ2"/>
<protein>
    <submittedName>
        <fullName evidence="4">Uncharacterized protein</fullName>
    </submittedName>
</protein>
<keyword evidence="5" id="KW-1185">Reference proteome</keyword>
<feature type="signal peptide" evidence="3">
    <location>
        <begin position="1"/>
        <end position="19"/>
    </location>
</feature>
<feature type="region of interest" description="Disordered" evidence="2">
    <location>
        <begin position="159"/>
        <end position="210"/>
    </location>
</feature>
<keyword evidence="1" id="KW-0175">Coiled coil</keyword>
<organism evidence="4 5">
    <name type="scientific">Phlebotomus papatasi</name>
    <name type="common">Sandfly</name>
    <dbReference type="NCBI Taxonomy" id="29031"/>
    <lineage>
        <taxon>Eukaryota</taxon>
        <taxon>Metazoa</taxon>
        <taxon>Ecdysozoa</taxon>
        <taxon>Arthropoda</taxon>
        <taxon>Hexapoda</taxon>
        <taxon>Insecta</taxon>
        <taxon>Pterygota</taxon>
        <taxon>Neoptera</taxon>
        <taxon>Endopterygota</taxon>
        <taxon>Diptera</taxon>
        <taxon>Nematocera</taxon>
        <taxon>Psychodoidea</taxon>
        <taxon>Psychodidae</taxon>
        <taxon>Phlebotomus</taxon>
        <taxon>Phlebotomus</taxon>
    </lineage>
</organism>
<evidence type="ECO:0000313" key="4">
    <source>
        <dbReference type="EnsemblMetazoa" id="PPAI007776-PA"/>
    </source>
</evidence>
<proteinExistence type="predicted"/>
<evidence type="ECO:0000256" key="2">
    <source>
        <dbReference type="SAM" id="MobiDB-lite"/>
    </source>
</evidence>
<evidence type="ECO:0000313" key="5">
    <source>
        <dbReference type="Proteomes" id="UP000092462"/>
    </source>
</evidence>
<feature type="compositionally biased region" description="Basic and acidic residues" evidence="2">
    <location>
        <begin position="356"/>
        <end position="366"/>
    </location>
</feature>
<evidence type="ECO:0000256" key="1">
    <source>
        <dbReference type="SAM" id="Coils"/>
    </source>
</evidence>
<feature type="region of interest" description="Disordered" evidence="2">
    <location>
        <begin position="223"/>
        <end position="249"/>
    </location>
</feature>
<dbReference type="EMBL" id="AJVK01006094">
    <property type="status" value="NOT_ANNOTATED_CDS"/>
    <property type="molecule type" value="Genomic_DNA"/>
</dbReference>
<evidence type="ECO:0000256" key="3">
    <source>
        <dbReference type="SAM" id="SignalP"/>
    </source>
</evidence>
<dbReference type="EnsemblMetazoa" id="PPAI007776-RA">
    <property type="protein sequence ID" value="PPAI007776-PA"/>
    <property type="gene ID" value="PPAI007776"/>
</dbReference>
<reference evidence="4" key="1">
    <citation type="submission" date="2022-08" db="UniProtKB">
        <authorList>
            <consortium name="EnsemblMetazoa"/>
        </authorList>
    </citation>
    <scope>IDENTIFICATION</scope>
    <source>
        <strain evidence="4">Israel</strain>
    </source>
</reference>
<dbReference type="VEuPathDB" id="VectorBase:PPAI007776"/>
<feature type="compositionally biased region" description="Acidic residues" evidence="2">
    <location>
        <begin position="163"/>
        <end position="174"/>
    </location>
</feature>
<name>A0A1B0DHZ2_PHLPP</name>
<sequence length="427" mass="49016">MNRITVGFSVLAMLLLTEAYPIFGTKRYHRASSIPLQLSPIPIYTAVPQYYDYSPYEAQYQAYGLPIYHGEYKPTQYYYAQGPSYSYYDDRGEESGNPMDHLHEEMLQEEERDRFHENSLPIGQETWYAEPAARQDSLANANAAFLRNLIAYNQQLNAASPDQNDEGEFEEYSDFSDAGGYFDSPQMDTYNYNPYEGNQRLNGNMREDDDDDVQELKHLAYEKEHQNPHASIHKTMPSLPKHQPVAQDSWHQGNEASFHQYDSDPEYEDEWINWDSKRSVLPVKEVGPIVAFSDRKPLNLVTKHKQEEVTVAPAVTPKEVKGSGQKEVVLPRPATPVHQPFTASAMKFLKQQSDTAPKEDPKDAQKRTPGKGKQSVYDTIKHLIAMEHSLEENAQKEQQQLNRLKKRFVTNEESLAQQLDGLKRMAV</sequence>
<feature type="chain" id="PRO_5043377325" evidence="3">
    <location>
        <begin position="20"/>
        <end position="427"/>
    </location>
</feature>
<dbReference type="VEuPathDB" id="VectorBase:PPAPM1_007206"/>
<dbReference type="Proteomes" id="UP000092462">
    <property type="component" value="Unassembled WGS sequence"/>
</dbReference>
<feature type="region of interest" description="Disordered" evidence="2">
    <location>
        <begin position="351"/>
        <end position="375"/>
    </location>
</feature>
<accession>A0A1B0DHZ2</accession>
<feature type="coiled-coil region" evidence="1">
    <location>
        <begin position="380"/>
        <end position="414"/>
    </location>
</feature>
<keyword evidence="3" id="KW-0732">Signal</keyword>